<feature type="non-terminal residue" evidence="10">
    <location>
        <position position="1"/>
    </location>
</feature>
<keyword evidence="7" id="KW-0739">Sodium transport</keyword>
<evidence type="ECO:0000256" key="2">
    <source>
        <dbReference type="ARBA" id="ARBA00006772"/>
    </source>
</evidence>
<dbReference type="InterPro" id="IPR031312">
    <property type="entry name" value="Na/sul_symport_CS"/>
</dbReference>
<keyword evidence="6 9" id="KW-0472">Membrane</keyword>
<evidence type="ECO:0000313" key="11">
    <source>
        <dbReference type="Proteomes" id="UP000579941"/>
    </source>
</evidence>
<feature type="transmembrane region" description="Helical" evidence="9">
    <location>
        <begin position="543"/>
        <end position="561"/>
    </location>
</feature>
<dbReference type="PANTHER" id="PTHR10283:SF82">
    <property type="entry name" value="SOLUTE CARRIER FAMILY 13 MEMBER 2"/>
    <property type="match status" value="1"/>
</dbReference>
<feature type="transmembrane region" description="Helical" evidence="9">
    <location>
        <begin position="327"/>
        <end position="345"/>
    </location>
</feature>
<feature type="transmembrane region" description="Helical" evidence="9">
    <location>
        <begin position="62"/>
        <end position="80"/>
    </location>
</feature>
<name>A0A7L1BJP3_GYMTI</name>
<dbReference type="InterPro" id="IPR001898">
    <property type="entry name" value="SLC13A/DASS"/>
</dbReference>
<keyword evidence="3" id="KW-0813">Transport</keyword>
<keyword evidence="5 9" id="KW-1133">Transmembrane helix</keyword>
<feature type="transmembrane region" description="Helical" evidence="9">
    <location>
        <begin position="92"/>
        <end position="113"/>
    </location>
</feature>
<reference evidence="10 11" key="1">
    <citation type="submission" date="2019-09" db="EMBL/GenBank/DDBJ databases">
        <title>Bird 10,000 Genomes (B10K) Project - Family phase.</title>
        <authorList>
            <person name="Zhang G."/>
        </authorList>
    </citation>
    <scope>NUCLEOTIDE SEQUENCE [LARGE SCALE GENOMIC DNA]</scope>
    <source>
        <strain evidence="10">B10K-DU-002-05</strain>
        <tissue evidence="10">Muscle</tissue>
    </source>
</reference>
<evidence type="ECO:0000256" key="3">
    <source>
        <dbReference type="ARBA" id="ARBA00022448"/>
    </source>
</evidence>
<dbReference type="CDD" id="cd01115">
    <property type="entry name" value="SLC13_permease"/>
    <property type="match status" value="1"/>
</dbReference>
<comment type="subcellular location">
    <subcellularLocation>
        <location evidence="1">Membrane</location>
        <topology evidence="1">Multi-pass membrane protein</topology>
    </subcellularLocation>
</comment>
<evidence type="ECO:0000256" key="4">
    <source>
        <dbReference type="ARBA" id="ARBA00022692"/>
    </source>
</evidence>
<evidence type="ECO:0000256" key="6">
    <source>
        <dbReference type="ARBA" id="ARBA00023136"/>
    </source>
</evidence>
<dbReference type="PROSITE" id="PS01271">
    <property type="entry name" value="NA_SULFATE"/>
    <property type="match status" value="1"/>
</dbReference>
<keyword evidence="11" id="KW-1185">Reference proteome</keyword>
<dbReference type="GO" id="GO:0015141">
    <property type="term" value="F:succinate transmembrane transporter activity"/>
    <property type="evidence" value="ECO:0007669"/>
    <property type="project" value="TreeGrafter"/>
</dbReference>
<evidence type="ECO:0000256" key="1">
    <source>
        <dbReference type="ARBA" id="ARBA00004141"/>
    </source>
</evidence>
<feature type="transmembrane region" description="Helical" evidence="9">
    <location>
        <begin position="258"/>
        <end position="283"/>
    </location>
</feature>
<evidence type="ECO:0000256" key="9">
    <source>
        <dbReference type="SAM" id="Phobius"/>
    </source>
</evidence>
<dbReference type="GO" id="GO:0015138">
    <property type="term" value="F:fumarate transmembrane transporter activity"/>
    <property type="evidence" value="ECO:0007669"/>
    <property type="project" value="TreeGrafter"/>
</dbReference>
<dbReference type="GO" id="GO:0015139">
    <property type="term" value="F:alpha-ketoglutarate transmembrane transporter activity"/>
    <property type="evidence" value="ECO:0007669"/>
    <property type="project" value="TreeGrafter"/>
</dbReference>
<gene>
    <name evidence="10" type="primary">Slc13a2</name>
    <name evidence="10" type="ORF">GYMTIB_R11351</name>
</gene>
<dbReference type="GO" id="GO:0071285">
    <property type="term" value="P:cellular response to lithium ion"/>
    <property type="evidence" value="ECO:0007669"/>
    <property type="project" value="TreeGrafter"/>
</dbReference>
<evidence type="ECO:0000256" key="7">
    <source>
        <dbReference type="ARBA" id="ARBA00023201"/>
    </source>
</evidence>
<evidence type="ECO:0000313" key="10">
    <source>
        <dbReference type="EMBL" id="NXM51208.1"/>
    </source>
</evidence>
<dbReference type="Pfam" id="PF00939">
    <property type="entry name" value="Na_sulph_symp"/>
    <property type="match status" value="1"/>
</dbReference>
<dbReference type="EMBL" id="VXAZ01010352">
    <property type="protein sequence ID" value="NXM51208.1"/>
    <property type="molecule type" value="Genomic_DNA"/>
</dbReference>
<proteinExistence type="inferred from homology"/>
<comment type="similarity">
    <text evidence="2">Belongs to the SLC13A/DASS transporter (TC 2.A.47) family. NADC subfamily.</text>
</comment>
<keyword evidence="7" id="KW-0406">Ion transport</keyword>
<feature type="compositionally biased region" description="Basic and acidic residues" evidence="8">
    <location>
        <begin position="149"/>
        <end position="172"/>
    </location>
</feature>
<keyword evidence="4 9" id="KW-0812">Transmembrane</keyword>
<feature type="transmembrane region" description="Helical" evidence="9">
    <location>
        <begin position="218"/>
        <end position="238"/>
    </location>
</feature>
<dbReference type="GO" id="GO:0005886">
    <property type="term" value="C:plasma membrane"/>
    <property type="evidence" value="ECO:0007669"/>
    <property type="project" value="TreeGrafter"/>
</dbReference>
<feature type="transmembrane region" description="Helical" evidence="9">
    <location>
        <begin position="365"/>
        <end position="383"/>
    </location>
</feature>
<keyword evidence="7" id="KW-0915">Sodium</keyword>
<feature type="transmembrane region" description="Helical" evidence="9">
    <location>
        <begin position="14"/>
        <end position="41"/>
    </location>
</feature>
<evidence type="ECO:0000256" key="5">
    <source>
        <dbReference type="ARBA" id="ARBA00022989"/>
    </source>
</evidence>
<dbReference type="Proteomes" id="UP000579941">
    <property type="component" value="Unassembled WGS sequence"/>
</dbReference>
<sequence length="577" mass="63838">LHVPFPWQEAECGYVIIVMALYWCTEALPLAVTALLPVLLFPLMNIMDSTTVCQEYLKDTNMLFLGGLMMAIAIENWNLHKRVALRVLLITGVRPALLLMGFMAVTAFLSMWISNTATTAMMVPIAQAVMEQLHKSEVESSSAVQVSEHTNKAFELQEKPPESFKEPEEKGPRPFPVQYSSCISFVPWDLGNSHVLTVEEERKRNELLEKKHLKLSKGMSLCICYSSSIGGIATLTGTTPNLVLQGQVNDLFPGNGGIINFASWFSFAFPTMLVLLVLAWIWLQILYLGFNFKKNFGCGASPAAKAKEEQAYEIIKEESKKLGKMKFAEIQVLILFILLVVLWFTREPGFFPGWATVLFNKDGTSYVTDATVALFISILLFILPSGFSHQDRDEEQTGGRARFRAPPPLLDWKVVQEKMPWNIVFLLGGGFALAKGSEESGLSQWLGTKLTPLQSIPHPAIAFLLCLLIATFTECTSNVATTTLFLPILASMAEAICLNPLYVMLPCTLSASLAFMLPVATPPNAIVFSYGQLKVIDMAKAGFVLNILGVLTITLAINTWASSLFHLQTFPSWANKT</sequence>
<feature type="non-terminal residue" evidence="10">
    <location>
        <position position="577"/>
    </location>
</feature>
<protein>
    <submittedName>
        <fullName evidence="10">S13A2 protein</fullName>
    </submittedName>
</protein>
<dbReference type="PANTHER" id="PTHR10283">
    <property type="entry name" value="SOLUTE CARRIER FAMILY 13 MEMBER"/>
    <property type="match status" value="1"/>
</dbReference>
<feature type="transmembrane region" description="Helical" evidence="9">
    <location>
        <begin position="484"/>
        <end position="505"/>
    </location>
</feature>
<feature type="region of interest" description="Disordered" evidence="8">
    <location>
        <begin position="149"/>
        <end position="173"/>
    </location>
</feature>
<evidence type="ECO:0000256" key="8">
    <source>
        <dbReference type="SAM" id="MobiDB-lite"/>
    </source>
</evidence>
<accession>A0A7L1BJP3</accession>
<comment type="caution">
    <text evidence="10">The sequence shown here is derived from an EMBL/GenBank/DDBJ whole genome shotgun (WGS) entry which is preliminary data.</text>
</comment>
<dbReference type="AlphaFoldDB" id="A0A7L1BJP3"/>
<feature type="transmembrane region" description="Helical" evidence="9">
    <location>
        <begin position="511"/>
        <end position="531"/>
    </location>
</feature>
<dbReference type="GO" id="GO:0017153">
    <property type="term" value="F:sodium:dicarboxylate symporter activity"/>
    <property type="evidence" value="ECO:0007669"/>
    <property type="project" value="TreeGrafter"/>
</dbReference>
<organism evidence="10 11">
    <name type="scientific">Gymnorhina tibicen</name>
    <name type="common">Australian magpie</name>
    <name type="synonym">Cracticus tibicen</name>
    <dbReference type="NCBI Taxonomy" id="9132"/>
    <lineage>
        <taxon>Eukaryota</taxon>
        <taxon>Metazoa</taxon>
        <taxon>Chordata</taxon>
        <taxon>Craniata</taxon>
        <taxon>Vertebrata</taxon>
        <taxon>Euteleostomi</taxon>
        <taxon>Archelosauria</taxon>
        <taxon>Archosauria</taxon>
        <taxon>Dinosauria</taxon>
        <taxon>Saurischia</taxon>
        <taxon>Theropoda</taxon>
        <taxon>Coelurosauria</taxon>
        <taxon>Aves</taxon>
        <taxon>Neognathae</taxon>
        <taxon>Neoaves</taxon>
        <taxon>Telluraves</taxon>
        <taxon>Australaves</taxon>
        <taxon>Passeriformes</taxon>
        <taxon>Artamidae</taxon>
        <taxon>Gymnorhina</taxon>
    </lineage>
</organism>